<feature type="region of interest" description="Disordered" evidence="1">
    <location>
        <begin position="84"/>
        <end position="146"/>
    </location>
</feature>
<feature type="compositionally biased region" description="Polar residues" evidence="1">
    <location>
        <begin position="94"/>
        <end position="104"/>
    </location>
</feature>
<evidence type="ECO:0000313" key="2">
    <source>
        <dbReference type="EMBL" id="KAK8934183.1"/>
    </source>
</evidence>
<comment type="caution">
    <text evidence="2">The sequence shown here is derived from an EMBL/GenBank/DDBJ whole genome shotgun (WGS) entry which is preliminary data.</text>
</comment>
<dbReference type="Proteomes" id="UP001418222">
    <property type="component" value="Unassembled WGS sequence"/>
</dbReference>
<protein>
    <submittedName>
        <fullName evidence="2">Uncharacterized protein</fullName>
    </submittedName>
</protein>
<evidence type="ECO:0000256" key="1">
    <source>
        <dbReference type="SAM" id="MobiDB-lite"/>
    </source>
</evidence>
<name>A0AAP0BA87_9ASPA</name>
<dbReference type="PANTHER" id="PTHR33924:SF1">
    <property type="entry name" value="DNA-DIRECTED RNA POLYMERASE SUBUNIT BETA"/>
    <property type="match status" value="1"/>
</dbReference>
<reference evidence="2 3" key="1">
    <citation type="journal article" date="2022" name="Nat. Plants">
        <title>Genomes of leafy and leafless Platanthera orchids illuminate the evolution of mycoheterotrophy.</title>
        <authorList>
            <person name="Li M.H."/>
            <person name="Liu K.W."/>
            <person name="Li Z."/>
            <person name="Lu H.C."/>
            <person name="Ye Q.L."/>
            <person name="Zhang D."/>
            <person name="Wang J.Y."/>
            <person name="Li Y.F."/>
            <person name="Zhong Z.M."/>
            <person name="Liu X."/>
            <person name="Yu X."/>
            <person name="Liu D.K."/>
            <person name="Tu X.D."/>
            <person name="Liu B."/>
            <person name="Hao Y."/>
            <person name="Liao X.Y."/>
            <person name="Jiang Y.T."/>
            <person name="Sun W.H."/>
            <person name="Chen J."/>
            <person name="Chen Y.Q."/>
            <person name="Ai Y."/>
            <person name="Zhai J.W."/>
            <person name="Wu S.S."/>
            <person name="Zhou Z."/>
            <person name="Hsiao Y.Y."/>
            <person name="Wu W.L."/>
            <person name="Chen Y.Y."/>
            <person name="Lin Y.F."/>
            <person name="Hsu J.L."/>
            <person name="Li C.Y."/>
            <person name="Wang Z.W."/>
            <person name="Zhao X."/>
            <person name="Zhong W.Y."/>
            <person name="Ma X.K."/>
            <person name="Ma L."/>
            <person name="Huang J."/>
            <person name="Chen G.Z."/>
            <person name="Huang M.Z."/>
            <person name="Huang L."/>
            <person name="Peng D.H."/>
            <person name="Luo Y.B."/>
            <person name="Zou S.Q."/>
            <person name="Chen S.P."/>
            <person name="Lan S."/>
            <person name="Tsai W.C."/>
            <person name="Van de Peer Y."/>
            <person name="Liu Z.J."/>
        </authorList>
    </citation>
    <scope>NUCLEOTIDE SEQUENCE [LARGE SCALE GENOMIC DNA]</scope>
    <source>
        <strain evidence="2">Lor287</strain>
    </source>
</reference>
<dbReference type="PANTHER" id="PTHR33924">
    <property type="entry name" value="CATION-TRANSPORTING ATPASE"/>
    <property type="match status" value="1"/>
</dbReference>
<dbReference type="EMBL" id="JBBWWQ010000012">
    <property type="protein sequence ID" value="KAK8934183.1"/>
    <property type="molecule type" value="Genomic_DNA"/>
</dbReference>
<keyword evidence="3" id="KW-1185">Reference proteome</keyword>
<gene>
    <name evidence="2" type="ORF">KSP39_PZI015161</name>
</gene>
<proteinExistence type="predicted"/>
<dbReference type="AlphaFoldDB" id="A0AAP0BA87"/>
<evidence type="ECO:0000313" key="3">
    <source>
        <dbReference type="Proteomes" id="UP001418222"/>
    </source>
</evidence>
<accession>A0AAP0BA87</accession>
<organism evidence="2 3">
    <name type="scientific">Platanthera zijinensis</name>
    <dbReference type="NCBI Taxonomy" id="2320716"/>
    <lineage>
        <taxon>Eukaryota</taxon>
        <taxon>Viridiplantae</taxon>
        <taxon>Streptophyta</taxon>
        <taxon>Embryophyta</taxon>
        <taxon>Tracheophyta</taxon>
        <taxon>Spermatophyta</taxon>
        <taxon>Magnoliopsida</taxon>
        <taxon>Liliopsida</taxon>
        <taxon>Asparagales</taxon>
        <taxon>Orchidaceae</taxon>
        <taxon>Orchidoideae</taxon>
        <taxon>Orchideae</taxon>
        <taxon>Orchidinae</taxon>
        <taxon>Platanthera</taxon>
    </lineage>
</organism>
<sequence length="333" mass="37623">MDSENSQSGVPCNHAFRDITNTEGRESCLLAEEALAGISGENDRKRRRTFYEGPWNHNKGKNEVIHPPKDFEACKHAKSITLSFMNPKSDDSQSSRGNTESQGECLTDKLTWRDSSSGQLSRLKKEADKSSIGHVPSLNSEADDISTESDELKETFGLDAEQFMRYPVHLIKDYKEPAFSCHSSLGWSLPSKNKSDAGERLTNEKSKYISMCGTCPCSSCTKAAYMWSDLIYQDTRGRLSALKSSRRHTRILEGKILRSEKNGETSQSQLKKERSTESDLLQHWTSLLLRTEDTLLCEIMQTQSRIAEIENLKDKLKRDLKIIGTKPQNESED</sequence>